<keyword evidence="3" id="KW-0560">Oxidoreductase</keyword>
<evidence type="ECO:0000313" key="5">
    <source>
        <dbReference type="Proteomes" id="UP000245461"/>
    </source>
</evidence>
<evidence type="ECO:0000256" key="3">
    <source>
        <dbReference type="ARBA" id="ARBA00023002"/>
    </source>
</evidence>
<dbReference type="Gene3D" id="3.50.50.60">
    <property type="entry name" value="FAD/NAD(P)-binding domain"/>
    <property type="match status" value="2"/>
</dbReference>
<dbReference type="PANTHER" id="PTHR42877">
    <property type="entry name" value="L-ORNITHINE N(5)-MONOOXYGENASE-RELATED"/>
    <property type="match status" value="1"/>
</dbReference>
<keyword evidence="1" id="KW-0285">Flavoprotein</keyword>
<evidence type="ECO:0000256" key="2">
    <source>
        <dbReference type="ARBA" id="ARBA00022827"/>
    </source>
</evidence>
<dbReference type="EMBL" id="QGLE01000010">
    <property type="protein sequence ID" value="PWR20207.1"/>
    <property type="molecule type" value="Genomic_DNA"/>
</dbReference>
<dbReference type="InterPro" id="IPR020946">
    <property type="entry name" value="Flavin_mOase-like"/>
</dbReference>
<evidence type="ECO:0000313" key="4">
    <source>
        <dbReference type="EMBL" id="PWR20207.1"/>
    </source>
</evidence>
<keyword evidence="4" id="KW-0503">Monooxygenase</keyword>
<comment type="caution">
    <text evidence="4">The sequence shown here is derived from an EMBL/GenBank/DDBJ whole genome shotgun (WGS) entry which is preliminary data.</text>
</comment>
<keyword evidence="5" id="KW-1185">Reference proteome</keyword>
<dbReference type="InterPro" id="IPR036188">
    <property type="entry name" value="FAD/NAD-bd_sf"/>
</dbReference>
<dbReference type="GO" id="GO:0004499">
    <property type="term" value="F:N,N-dimethylaniline monooxygenase activity"/>
    <property type="evidence" value="ECO:0007669"/>
    <property type="project" value="InterPro"/>
</dbReference>
<organism evidence="4 5">
    <name type="scientific">Zavarzinia aquatilis</name>
    <dbReference type="NCBI Taxonomy" id="2211142"/>
    <lineage>
        <taxon>Bacteria</taxon>
        <taxon>Pseudomonadati</taxon>
        <taxon>Pseudomonadota</taxon>
        <taxon>Alphaproteobacteria</taxon>
        <taxon>Rhodospirillales</taxon>
        <taxon>Zavarziniaceae</taxon>
        <taxon>Zavarzinia</taxon>
    </lineage>
</organism>
<dbReference type="GO" id="GO:0050660">
    <property type="term" value="F:flavin adenine dinucleotide binding"/>
    <property type="evidence" value="ECO:0007669"/>
    <property type="project" value="InterPro"/>
</dbReference>
<dbReference type="Proteomes" id="UP000245461">
    <property type="component" value="Unassembled WGS sequence"/>
</dbReference>
<dbReference type="RefSeq" id="WP_109907205.1">
    <property type="nucleotide sequence ID" value="NZ_QGLE01000010.1"/>
</dbReference>
<sequence>MASVKVCVIGTGFAGLCTGIQLKRAGIEDFVILDKADKVGGTWRENSYPGAGCDVPCHLYSFSFELNPNWSRRFAKQPEIVDYIEHCTRKYGLDRHIRFRSEVQEARFDEARGRWTVILADGETIDAQFVVSGLGQLSRPQFPKIAGLDRFKGKAFHSAYWDHDYDLTGKRVAVIGSGASAIQFLPEIQPKVGRLTLFQRSPAWIIPRDDYMFPGWAKWLFRNVPGLQRAYRNYTYLLLESRFPSLRRAKGLFATLARKQCQAQLDKQVSDPVLKAKLQPDYPVGCKRILISNDWYPALSQRNVDVVTDGVAEVTEKGVVTTDGKLHEVDCIIYGTGFETQSFIAPMKVWGRQGAELNERWRNGAEAHKGVAIAGFPNFFVLYGPNTNLGHNSIIFMIERQVNYILQCLREVDRRGAASLDVTPGAMSSYNAHIQHDFDKTVWNTGCNSWYKNAAGKITNNWPGFTVTYWWMMRHPDFAEFRFDGKGA</sequence>
<reference evidence="4 5" key="1">
    <citation type="submission" date="2018-05" db="EMBL/GenBank/DDBJ databases">
        <title>Zavarzinia sp. HR-AS.</title>
        <authorList>
            <person name="Lee Y."/>
            <person name="Jeon C.O."/>
        </authorList>
    </citation>
    <scope>NUCLEOTIDE SEQUENCE [LARGE SCALE GENOMIC DNA]</scope>
    <source>
        <strain evidence="4 5">HR-AS</strain>
    </source>
</reference>
<dbReference type="PRINTS" id="PR00419">
    <property type="entry name" value="ADXRDTASE"/>
</dbReference>
<dbReference type="AlphaFoldDB" id="A0A317DZI3"/>
<accession>A0A317DZI3</accession>
<dbReference type="PANTHER" id="PTHR42877:SF4">
    <property type="entry name" value="FAD_NAD(P)-BINDING DOMAIN-CONTAINING PROTEIN-RELATED"/>
    <property type="match status" value="1"/>
</dbReference>
<dbReference type="Pfam" id="PF00743">
    <property type="entry name" value="FMO-like"/>
    <property type="match status" value="1"/>
</dbReference>
<dbReference type="OrthoDB" id="312624at2"/>
<protein>
    <submittedName>
        <fullName evidence="4">4-hydroxyacetophenone monooxygenase</fullName>
    </submittedName>
</protein>
<proteinExistence type="predicted"/>
<name>A0A317DZI3_9PROT</name>
<evidence type="ECO:0000256" key="1">
    <source>
        <dbReference type="ARBA" id="ARBA00022630"/>
    </source>
</evidence>
<keyword evidence="2" id="KW-0274">FAD</keyword>
<dbReference type="InterPro" id="IPR051209">
    <property type="entry name" value="FAD-bind_Monooxygenase_sf"/>
</dbReference>
<gene>
    <name evidence="4" type="ORF">DKG74_16125</name>
</gene>
<dbReference type="GO" id="GO:0050661">
    <property type="term" value="F:NADP binding"/>
    <property type="evidence" value="ECO:0007669"/>
    <property type="project" value="InterPro"/>
</dbReference>
<dbReference type="SUPFAM" id="SSF51905">
    <property type="entry name" value="FAD/NAD(P)-binding domain"/>
    <property type="match status" value="2"/>
</dbReference>